<dbReference type="RefSeq" id="WP_206727991.1">
    <property type="nucleotide sequence ID" value="NZ_CP071090.1"/>
</dbReference>
<name>A0ABX7P7M8_9BACT</name>
<accession>A0ABX7P7M8</accession>
<organism evidence="2 3">
    <name type="scientific">Pyxidicoccus parkwayensis</name>
    <dbReference type="NCBI Taxonomy" id="2813578"/>
    <lineage>
        <taxon>Bacteria</taxon>
        <taxon>Pseudomonadati</taxon>
        <taxon>Myxococcota</taxon>
        <taxon>Myxococcia</taxon>
        <taxon>Myxococcales</taxon>
        <taxon>Cystobacterineae</taxon>
        <taxon>Myxococcaceae</taxon>
        <taxon>Pyxidicoccus</taxon>
    </lineage>
</organism>
<reference evidence="2 3" key="1">
    <citation type="submission" date="2021-02" db="EMBL/GenBank/DDBJ databases">
        <title>De Novo genome assembly of isolated myxobacteria.</title>
        <authorList>
            <person name="Stevens D.C."/>
        </authorList>
    </citation>
    <scope>NUCLEOTIDE SEQUENCE [LARGE SCALE GENOMIC DNA]</scope>
    <source>
        <strain evidence="3">SCPEA02</strain>
    </source>
</reference>
<evidence type="ECO:0000313" key="3">
    <source>
        <dbReference type="Proteomes" id="UP000662747"/>
    </source>
</evidence>
<dbReference type="Proteomes" id="UP000662747">
    <property type="component" value="Chromosome"/>
</dbReference>
<gene>
    <name evidence="2" type="ORF">JY651_16585</name>
</gene>
<evidence type="ECO:0000256" key="1">
    <source>
        <dbReference type="SAM" id="MobiDB-lite"/>
    </source>
</evidence>
<evidence type="ECO:0000313" key="2">
    <source>
        <dbReference type="EMBL" id="QSQ26444.1"/>
    </source>
</evidence>
<proteinExistence type="predicted"/>
<feature type="region of interest" description="Disordered" evidence="1">
    <location>
        <begin position="44"/>
        <end position="63"/>
    </location>
</feature>
<sequence length="213" mass="23203">MGVTFLWLSVGIPSERVDEVASRFAEAVAASPVSPAARRVLERWREDPDSLSPEHVPDPTRPGALMESEGVVDFEELFRPKSLIELGQGFFMKGAETQSLGIEATAENAGVFVNDRVPASAALYFGLGAERAARLPGHFGALFVVPGEVAQVLASVEALLGQPSEEMRARAWRWLGRGNNDFSRLDELFEFIPRALRTAHARGEGMLLLTTRG</sequence>
<protein>
    <submittedName>
        <fullName evidence="2">Uncharacterized protein</fullName>
    </submittedName>
</protein>
<dbReference type="EMBL" id="CP071090">
    <property type="protein sequence ID" value="QSQ26444.1"/>
    <property type="molecule type" value="Genomic_DNA"/>
</dbReference>
<keyword evidence="3" id="KW-1185">Reference proteome</keyword>